<dbReference type="EMBL" id="JAUEPO010000001">
    <property type="protein sequence ID" value="KAK3337517.1"/>
    <property type="molecule type" value="Genomic_DNA"/>
</dbReference>
<keyword evidence="3" id="KW-1185">Reference proteome</keyword>
<comment type="caution">
    <text evidence="2">The sequence shown here is derived from an EMBL/GenBank/DDBJ whole genome shotgun (WGS) entry which is preliminary data.</text>
</comment>
<protein>
    <submittedName>
        <fullName evidence="2">Uncharacterized protein</fullName>
    </submittedName>
</protein>
<organism evidence="2 3">
    <name type="scientific">Cercophora scortea</name>
    <dbReference type="NCBI Taxonomy" id="314031"/>
    <lineage>
        <taxon>Eukaryota</taxon>
        <taxon>Fungi</taxon>
        <taxon>Dikarya</taxon>
        <taxon>Ascomycota</taxon>
        <taxon>Pezizomycotina</taxon>
        <taxon>Sordariomycetes</taxon>
        <taxon>Sordariomycetidae</taxon>
        <taxon>Sordariales</taxon>
        <taxon>Lasiosphaeriaceae</taxon>
        <taxon>Cercophora</taxon>
    </lineage>
</organism>
<feature type="compositionally biased region" description="Basic and acidic residues" evidence="1">
    <location>
        <begin position="28"/>
        <end position="44"/>
    </location>
</feature>
<dbReference type="Proteomes" id="UP001286456">
    <property type="component" value="Unassembled WGS sequence"/>
</dbReference>
<proteinExistence type="predicted"/>
<dbReference type="AlphaFoldDB" id="A0AAE0MM26"/>
<name>A0AAE0MM26_9PEZI</name>
<accession>A0AAE0MM26</accession>
<evidence type="ECO:0000313" key="3">
    <source>
        <dbReference type="Proteomes" id="UP001286456"/>
    </source>
</evidence>
<reference evidence="2" key="2">
    <citation type="submission" date="2023-06" db="EMBL/GenBank/DDBJ databases">
        <authorList>
            <consortium name="Lawrence Berkeley National Laboratory"/>
            <person name="Haridas S."/>
            <person name="Hensen N."/>
            <person name="Bonometti L."/>
            <person name="Westerberg I."/>
            <person name="Brannstrom I.O."/>
            <person name="Guillou S."/>
            <person name="Cros-Aarteil S."/>
            <person name="Calhoun S."/>
            <person name="Kuo A."/>
            <person name="Mondo S."/>
            <person name="Pangilinan J."/>
            <person name="Riley R."/>
            <person name="Labutti K."/>
            <person name="Andreopoulos B."/>
            <person name="Lipzen A."/>
            <person name="Chen C."/>
            <person name="Yanf M."/>
            <person name="Daum C."/>
            <person name="Ng V."/>
            <person name="Clum A."/>
            <person name="Steindorff A."/>
            <person name="Ohm R."/>
            <person name="Martin F."/>
            <person name="Silar P."/>
            <person name="Natvig D."/>
            <person name="Lalanne C."/>
            <person name="Gautier V."/>
            <person name="Ament-Velasquez S.L."/>
            <person name="Kruys A."/>
            <person name="Hutchinson M.I."/>
            <person name="Powell A.J."/>
            <person name="Barry K."/>
            <person name="Miller A.N."/>
            <person name="Grigoriev I.V."/>
            <person name="Debuchy R."/>
            <person name="Gladieux P."/>
            <person name="Thoren M.H."/>
            <person name="Johannesson H."/>
        </authorList>
    </citation>
    <scope>NUCLEOTIDE SEQUENCE</scope>
    <source>
        <strain evidence="2">SMH4131-1</strain>
    </source>
</reference>
<evidence type="ECO:0000256" key="1">
    <source>
        <dbReference type="SAM" id="MobiDB-lite"/>
    </source>
</evidence>
<reference evidence="2" key="1">
    <citation type="journal article" date="2023" name="Mol. Phylogenet. Evol.">
        <title>Genome-scale phylogeny and comparative genomics of the fungal order Sordariales.</title>
        <authorList>
            <person name="Hensen N."/>
            <person name="Bonometti L."/>
            <person name="Westerberg I."/>
            <person name="Brannstrom I.O."/>
            <person name="Guillou S."/>
            <person name="Cros-Aarteil S."/>
            <person name="Calhoun S."/>
            <person name="Haridas S."/>
            <person name="Kuo A."/>
            <person name="Mondo S."/>
            <person name="Pangilinan J."/>
            <person name="Riley R."/>
            <person name="LaButti K."/>
            <person name="Andreopoulos B."/>
            <person name="Lipzen A."/>
            <person name="Chen C."/>
            <person name="Yan M."/>
            <person name="Daum C."/>
            <person name="Ng V."/>
            <person name="Clum A."/>
            <person name="Steindorff A."/>
            <person name="Ohm R.A."/>
            <person name="Martin F."/>
            <person name="Silar P."/>
            <person name="Natvig D.O."/>
            <person name="Lalanne C."/>
            <person name="Gautier V."/>
            <person name="Ament-Velasquez S.L."/>
            <person name="Kruys A."/>
            <person name="Hutchinson M.I."/>
            <person name="Powell A.J."/>
            <person name="Barry K."/>
            <person name="Miller A.N."/>
            <person name="Grigoriev I.V."/>
            <person name="Debuchy R."/>
            <person name="Gladieux P."/>
            <person name="Hiltunen Thoren M."/>
            <person name="Johannesson H."/>
        </authorList>
    </citation>
    <scope>NUCLEOTIDE SEQUENCE</scope>
    <source>
        <strain evidence="2">SMH4131-1</strain>
    </source>
</reference>
<feature type="region of interest" description="Disordered" evidence="1">
    <location>
        <begin position="24"/>
        <end position="48"/>
    </location>
</feature>
<gene>
    <name evidence="2" type="ORF">B0T19DRAFT_77061</name>
</gene>
<evidence type="ECO:0000313" key="2">
    <source>
        <dbReference type="EMBL" id="KAK3337517.1"/>
    </source>
</evidence>
<sequence length="231" mass="25482">MRPGDQGSTGRCSVGLFQLPGRRSIHSLSDKGPSRRHRRMDEPPRALSEYPRRLLKGGRRRSSMFPIPAALTRQAPTPGCLPYLSFVTQHSATSTTELPGLLVVRVQTGVVVEVQIPSCFSWLGLSCRVLSARRSLLLSPPQTSICTFKMAVTHCQQVIDLSELCHASFFVHTAVHLFFSFSPFESNHKQHFDAGGFNVVQSLSHSTQTLSAYLSSFPPSVPQNGCLQSFQ</sequence>